<keyword evidence="3" id="KW-0812">Transmembrane</keyword>
<evidence type="ECO:0000313" key="4">
    <source>
        <dbReference type="EMBL" id="QPJ64020.1"/>
    </source>
</evidence>
<feature type="transmembrane region" description="Helical" evidence="3">
    <location>
        <begin position="359"/>
        <end position="392"/>
    </location>
</feature>
<dbReference type="PROSITE" id="PS00379">
    <property type="entry name" value="CDP_ALCOHOL_P_TRANSF"/>
    <property type="match status" value="1"/>
</dbReference>
<keyword evidence="3" id="KW-0472">Membrane</keyword>
<accession>A0A7T0G272</accession>
<dbReference type="InterPro" id="IPR043130">
    <property type="entry name" value="CDP-OH_PTrfase_TM_dom"/>
</dbReference>
<dbReference type="GO" id="GO:0016780">
    <property type="term" value="F:phosphotransferase activity, for other substituted phosphate groups"/>
    <property type="evidence" value="ECO:0007669"/>
    <property type="project" value="InterPro"/>
</dbReference>
<dbReference type="EMBL" id="CP048620">
    <property type="protein sequence ID" value="QPJ64020.1"/>
    <property type="molecule type" value="Genomic_DNA"/>
</dbReference>
<feature type="transmembrane region" description="Helical" evidence="3">
    <location>
        <begin position="221"/>
        <end position="242"/>
    </location>
</feature>
<keyword evidence="3" id="KW-1133">Transmembrane helix</keyword>
<evidence type="ECO:0000256" key="2">
    <source>
        <dbReference type="RuleBase" id="RU003750"/>
    </source>
</evidence>
<dbReference type="InterPro" id="IPR000462">
    <property type="entry name" value="CDP-OH_P_trans"/>
</dbReference>
<keyword evidence="1 2" id="KW-0808">Transferase</keyword>
<comment type="similarity">
    <text evidence="2">Belongs to the CDP-alcohol phosphatidyltransferase class-I family.</text>
</comment>
<feature type="transmembrane region" description="Helical" evidence="3">
    <location>
        <begin position="312"/>
        <end position="330"/>
    </location>
</feature>
<dbReference type="Pfam" id="PF01066">
    <property type="entry name" value="CDP-OH_P_transf"/>
    <property type="match status" value="1"/>
</dbReference>
<reference evidence="5" key="1">
    <citation type="submission" date="2020-02" db="EMBL/GenBank/DDBJ databases">
        <title>Genomic and physiological characterization of two novel Nitrospinaceae genera.</title>
        <authorList>
            <person name="Mueller A.J."/>
            <person name="Jung M.-Y."/>
            <person name="Strachan C.R."/>
            <person name="Herbold C.W."/>
            <person name="Kirkegaard R.H."/>
            <person name="Daims H."/>
        </authorList>
    </citation>
    <scope>NUCLEOTIDE SEQUENCE [LARGE SCALE GENOMIC DNA]</scope>
</reference>
<protein>
    <submittedName>
        <fullName evidence="4">CDP-alcohol phosphatidyltransferase family protein</fullName>
    </submittedName>
</protein>
<dbReference type="KEGG" id="nva:G3M78_00810"/>
<feature type="transmembrane region" description="Helical" evidence="3">
    <location>
        <begin position="278"/>
        <end position="300"/>
    </location>
</feature>
<dbReference type="GO" id="GO:0016020">
    <property type="term" value="C:membrane"/>
    <property type="evidence" value="ECO:0007669"/>
    <property type="project" value="InterPro"/>
</dbReference>
<gene>
    <name evidence="4" type="ORF">G3M78_00810</name>
</gene>
<name>A0A7T0G272_9BACT</name>
<proteinExistence type="inferred from homology"/>
<dbReference type="InterPro" id="IPR048254">
    <property type="entry name" value="CDP_ALCOHOL_P_TRANSF_CS"/>
</dbReference>
<dbReference type="GO" id="GO:0008654">
    <property type="term" value="P:phospholipid biosynthetic process"/>
    <property type="evidence" value="ECO:0007669"/>
    <property type="project" value="InterPro"/>
</dbReference>
<evidence type="ECO:0000313" key="5">
    <source>
        <dbReference type="Proteomes" id="UP000594464"/>
    </source>
</evidence>
<evidence type="ECO:0000256" key="1">
    <source>
        <dbReference type="ARBA" id="ARBA00022679"/>
    </source>
</evidence>
<organism evidence="4 5">
    <name type="scientific">Candidatus Nitrohelix vancouverensis</name>
    <dbReference type="NCBI Taxonomy" id="2705534"/>
    <lineage>
        <taxon>Bacteria</taxon>
        <taxon>Pseudomonadati</taxon>
        <taxon>Nitrospinota/Tectimicrobiota group</taxon>
        <taxon>Nitrospinota</taxon>
        <taxon>Nitrospinia</taxon>
        <taxon>Nitrospinales</taxon>
        <taxon>Nitrospinaceae</taxon>
        <taxon>Candidatus Nitrohelix</taxon>
    </lineage>
</organism>
<dbReference type="AlphaFoldDB" id="A0A7T0G272"/>
<dbReference type="Proteomes" id="UP000594464">
    <property type="component" value="Chromosome"/>
</dbReference>
<evidence type="ECO:0000256" key="3">
    <source>
        <dbReference type="SAM" id="Phobius"/>
    </source>
</evidence>
<dbReference type="Gene3D" id="1.20.120.1760">
    <property type="match status" value="1"/>
</dbReference>
<sequence length="404" mass="44700">MKDKDLLKRGAIFLTSPPDAIPFADWYLKPVAEVSLLLRNVLSLQRAGWKDIWVIAPQSLCHGEERARLERALEDPRVRVQTTFADVGDWELWSDAGNKTALFHGSDLHDKGDLMKIQKLPDEQLPSDYQMISMGAEQLREFAESLQFPAGVSEGGEGTVLAFRRPDSELRSFSDFASTEEAMLQACGLSNDSFGDRLVTRHVSRFLTRRILKTSASPNEITLWSLVIGMASALCFLQGGYWGGLTGALLLQISAWVDCVDGEVARLKFMESKIGGELDILCDNIVHVSIFFCMGMGLYFETQNDWYRTFGALAVMGNLLSFSILSSGIIEQKSKASASTSSAPSSSKKPEDELANRDFTYFLLIFALLGQTHLFIGLTAIGANVFAAYLIYSRWKASKDASQA</sequence>